<organism evidence="2 3">
    <name type="scientific">Pseudidiomarina sediminum</name>
    <dbReference type="NCBI Taxonomy" id="431675"/>
    <lineage>
        <taxon>Bacteria</taxon>
        <taxon>Pseudomonadati</taxon>
        <taxon>Pseudomonadota</taxon>
        <taxon>Gammaproteobacteria</taxon>
        <taxon>Alteromonadales</taxon>
        <taxon>Idiomarinaceae</taxon>
        <taxon>Pseudidiomarina</taxon>
    </lineage>
</organism>
<evidence type="ECO:0000313" key="3">
    <source>
        <dbReference type="Proteomes" id="UP000287022"/>
    </source>
</evidence>
<dbReference type="AlphaFoldDB" id="A0A432Z8E4"/>
<keyword evidence="3" id="KW-1185">Reference proteome</keyword>
<dbReference type="EMBL" id="PIQE01000001">
    <property type="protein sequence ID" value="RUO74163.1"/>
    <property type="molecule type" value="Genomic_DNA"/>
</dbReference>
<dbReference type="Proteomes" id="UP000287022">
    <property type="component" value="Unassembled WGS sequence"/>
</dbReference>
<reference evidence="3" key="1">
    <citation type="journal article" date="2018" name="Front. Microbiol.">
        <title>Genome-Based Analysis Reveals the Taxonomy and Diversity of the Family Idiomarinaceae.</title>
        <authorList>
            <person name="Liu Y."/>
            <person name="Lai Q."/>
            <person name="Shao Z."/>
        </authorList>
    </citation>
    <scope>NUCLEOTIDE SEQUENCE [LARGE SCALE GENOMIC DNA]</scope>
    <source>
        <strain evidence="3">c121</strain>
    </source>
</reference>
<dbReference type="Pfam" id="PF03544">
    <property type="entry name" value="TonB_C"/>
    <property type="match status" value="1"/>
</dbReference>
<dbReference type="PROSITE" id="PS51257">
    <property type="entry name" value="PROKAR_LIPOPROTEIN"/>
    <property type="match status" value="1"/>
</dbReference>
<dbReference type="RefSeq" id="WP_051207132.1">
    <property type="nucleotide sequence ID" value="NZ_PIQE01000001.1"/>
</dbReference>
<sequence length="158" mass="17055">MKLLVAISMGIFLVGCGATNKDRVQPPIDVQVTNATAENSPLAALNRFPPRYPRQQAKVFGEGCATVEYVVSQDHQISEIKVVSASHYDFGAAAEKVIPKWDWQSLPVGTLETPIKLQTRFEYCIDDGSGRCAMPRLVAKTQCSGSDVVASVGVVTKA</sequence>
<comment type="caution">
    <text evidence="2">The sequence shown here is derived from an EMBL/GenBank/DDBJ whole genome shotgun (WGS) entry which is preliminary data.</text>
</comment>
<accession>A0A432Z8E4</accession>
<feature type="domain" description="TonB C-terminal" evidence="1">
    <location>
        <begin position="50"/>
        <end position="123"/>
    </location>
</feature>
<proteinExistence type="predicted"/>
<dbReference type="InterPro" id="IPR037682">
    <property type="entry name" value="TonB_C"/>
</dbReference>
<protein>
    <submittedName>
        <fullName evidence="2">Energy transducer TonB</fullName>
    </submittedName>
</protein>
<dbReference type="STRING" id="1122124.GCA_000423165_00985"/>
<gene>
    <name evidence="2" type="ORF">CWI80_02070</name>
</gene>
<evidence type="ECO:0000259" key="1">
    <source>
        <dbReference type="Pfam" id="PF03544"/>
    </source>
</evidence>
<evidence type="ECO:0000313" key="2">
    <source>
        <dbReference type="EMBL" id="RUO74163.1"/>
    </source>
</evidence>
<dbReference type="SUPFAM" id="SSF74653">
    <property type="entry name" value="TolA/TonB C-terminal domain"/>
    <property type="match status" value="1"/>
</dbReference>
<name>A0A432Z8E4_9GAMM</name>
<dbReference type="Gene3D" id="3.30.1150.10">
    <property type="match status" value="1"/>
</dbReference>
<dbReference type="GO" id="GO:0055085">
    <property type="term" value="P:transmembrane transport"/>
    <property type="evidence" value="ECO:0007669"/>
    <property type="project" value="InterPro"/>
</dbReference>